<evidence type="ECO:0000256" key="12">
    <source>
        <dbReference type="ARBA" id="ARBA00023136"/>
    </source>
</evidence>
<dbReference type="Proteomes" id="UP000004728">
    <property type="component" value="Unassembled WGS sequence"/>
</dbReference>
<dbReference type="HOGENOM" id="CLU_116157_2_1_5"/>
<dbReference type="PRINTS" id="PR01853">
    <property type="entry name" value="YAJCTRNLCASE"/>
</dbReference>
<comment type="subunit">
    <text evidence="4">Part of the SecDF-YidC-YajC translocase complex. The SecDF-YidC-YajC translocase forms a supercomplex with SecYEG, called the holo-translocon (HTL).</text>
</comment>
<keyword evidence="11" id="KW-0811">Translocation</keyword>
<sequence>MTGSLLLSVLDVAAAQTAGGATSEPPAYIQFLPLVAMAVIFYFLILRPQMKRQKDHQLKISELKKGDQVVTAGGLLAKVIKVEDNTVELEIAPNVKVRAVKSTLGEIVPPGGAPAAND</sequence>
<evidence type="ECO:0000256" key="5">
    <source>
        <dbReference type="ARBA" id="ARBA00014962"/>
    </source>
</evidence>
<dbReference type="NCBIfam" id="TIGR00739">
    <property type="entry name" value="yajC"/>
    <property type="match status" value="1"/>
</dbReference>
<comment type="subcellular location">
    <subcellularLocation>
        <location evidence="2">Cell membrane</location>
        <topology evidence="2">Single-pass membrane protein</topology>
    </subcellularLocation>
</comment>
<dbReference type="FunCoup" id="F1Z9F8">
    <property type="interactions" value="224"/>
</dbReference>
<keyword evidence="6" id="KW-0813">Transport</keyword>
<dbReference type="InParanoid" id="F1Z9F8"/>
<evidence type="ECO:0000256" key="9">
    <source>
        <dbReference type="ARBA" id="ARBA00022927"/>
    </source>
</evidence>
<name>F1Z9F8_9SPHN</name>
<evidence type="ECO:0000256" key="13">
    <source>
        <dbReference type="SAM" id="Phobius"/>
    </source>
</evidence>
<dbReference type="RefSeq" id="WP_008066213.1">
    <property type="nucleotide sequence ID" value="NZ_AQWK01000002.1"/>
</dbReference>
<evidence type="ECO:0000256" key="6">
    <source>
        <dbReference type="ARBA" id="ARBA00022448"/>
    </source>
</evidence>
<dbReference type="InterPro" id="IPR003849">
    <property type="entry name" value="Preprotein_translocase_YajC"/>
</dbReference>
<dbReference type="eggNOG" id="COG1862">
    <property type="taxonomic scope" value="Bacteria"/>
</dbReference>
<comment type="function">
    <text evidence="1">The SecYEG-SecDF-YajC-YidC holo-translocon (HTL) protein secretase/insertase is a supercomplex required for protein secretion, insertion of proteins into membranes, and assembly of membrane protein complexes. While the SecYEG complex is essential for assembly of a number of proteins and complexes, the SecDF-YajC-YidC subcomplex facilitates these functions.</text>
</comment>
<dbReference type="STRING" id="983920.Y88_0842"/>
<dbReference type="Pfam" id="PF02699">
    <property type="entry name" value="YajC"/>
    <property type="match status" value="1"/>
</dbReference>
<keyword evidence="10 13" id="KW-1133">Transmembrane helix</keyword>
<reference evidence="14 15" key="1">
    <citation type="journal article" date="2012" name="J. Bacteriol.">
        <title>Draft Genome Sequence of Novosphingobium nitrogenifigens Y88T.</title>
        <authorList>
            <person name="Strabala T.J."/>
            <person name="Macdonald L."/>
            <person name="Liu V."/>
            <person name="Smit A.M."/>
        </authorList>
    </citation>
    <scope>NUCLEOTIDE SEQUENCE [LARGE SCALE GENOMIC DNA]</scope>
    <source>
        <strain evidence="14 15">DSM 19370</strain>
    </source>
</reference>
<comment type="similarity">
    <text evidence="3">Belongs to the YajC family.</text>
</comment>
<evidence type="ECO:0000256" key="7">
    <source>
        <dbReference type="ARBA" id="ARBA00022475"/>
    </source>
</evidence>
<feature type="transmembrane region" description="Helical" evidence="13">
    <location>
        <begin position="27"/>
        <end position="46"/>
    </location>
</feature>
<dbReference type="EMBL" id="AEWJ01000041">
    <property type="protein sequence ID" value="EGD58784.1"/>
    <property type="molecule type" value="Genomic_DNA"/>
</dbReference>
<keyword evidence="12 13" id="KW-0472">Membrane</keyword>
<evidence type="ECO:0000256" key="3">
    <source>
        <dbReference type="ARBA" id="ARBA00006742"/>
    </source>
</evidence>
<dbReference type="SMART" id="SM01323">
    <property type="entry name" value="YajC"/>
    <property type="match status" value="1"/>
</dbReference>
<comment type="caution">
    <text evidence="14">The sequence shown here is derived from an EMBL/GenBank/DDBJ whole genome shotgun (WGS) entry which is preliminary data.</text>
</comment>
<evidence type="ECO:0000256" key="8">
    <source>
        <dbReference type="ARBA" id="ARBA00022692"/>
    </source>
</evidence>
<accession>F1Z9F8</accession>
<keyword evidence="7" id="KW-1003">Cell membrane</keyword>
<keyword evidence="8 13" id="KW-0812">Transmembrane</keyword>
<dbReference type="PANTHER" id="PTHR33909:SF1">
    <property type="entry name" value="SEC TRANSLOCON ACCESSORY COMPLEX SUBUNIT YAJC"/>
    <property type="match status" value="1"/>
</dbReference>
<dbReference type="PANTHER" id="PTHR33909">
    <property type="entry name" value="SEC TRANSLOCON ACCESSORY COMPLEX SUBUNIT YAJC"/>
    <property type="match status" value="1"/>
</dbReference>
<protein>
    <recommendedName>
        <fullName evidence="5">Sec translocon accessory complex subunit YajC</fullName>
    </recommendedName>
</protein>
<evidence type="ECO:0000256" key="2">
    <source>
        <dbReference type="ARBA" id="ARBA00004162"/>
    </source>
</evidence>
<dbReference type="GO" id="GO:0015031">
    <property type="term" value="P:protein transport"/>
    <property type="evidence" value="ECO:0007669"/>
    <property type="project" value="UniProtKB-KW"/>
</dbReference>
<evidence type="ECO:0000313" key="15">
    <source>
        <dbReference type="Proteomes" id="UP000004728"/>
    </source>
</evidence>
<gene>
    <name evidence="14" type="ORF">Y88_0842</name>
</gene>
<dbReference type="AlphaFoldDB" id="F1Z9F8"/>
<keyword evidence="15" id="KW-1185">Reference proteome</keyword>
<evidence type="ECO:0000256" key="11">
    <source>
        <dbReference type="ARBA" id="ARBA00023010"/>
    </source>
</evidence>
<evidence type="ECO:0000256" key="1">
    <source>
        <dbReference type="ARBA" id="ARBA00002061"/>
    </source>
</evidence>
<keyword evidence="9" id="KW-0653">Protein transport</keyword>
<proteinExistence type="inferred from homology"/>
<organism evidence="14 15">
    <name type="scientific">Novosphingobium nitrogenifigens DSM 19370</name>
    <dbReference type="NCBI Taxonomy" id="983920"/>
    <lineage>
        <taxon>Bacteria</taxon>
        <taxon>Pseudomonadati</taxon>
        <taxon>Pseudomonadota</taxon>
        <taxon>Alphaproteobacteria</taxon>
        <taxon>Sphingomonadales</taxon>
        <taxon>Sphingomonadaceae</taxon>
        <taxon>Novosphingobium</taxon>
    </lineage>
</organism>
<evidence type="ECO:0000313" key="14">
    <source>
        <dbReference type="EMBL" id="EGD58784.1"/>
    </source>
</evidence>
<evidence type="ECO:0000256" key="10">
    <source>
        <dbReference type="ARBA" id="ARBA00022989"/>
    </source>
</evidence>
<evidence type="ECO:0000256" key="4">
    <source>
        <dbReference type="ARBA" id="ARBA00011718"/>
    </source>
</evidence>
<dbReference type="GO" id="GO:0005886">
    <property type="term" value="C:plasma membrane"/>
    <property type="evidence" value="ECO:0007669"/>
    <property type="project" value="UniProtKB-SubCell"/>
</dbReference>
<dbReference type="OrthoDB" id="9811406at2"/>